<dbReference type="OrthoDB" id="6713129at2"/>
<feature type="chain" id="PRO_5007592259" description="CcmD family protein" evidence="2">
    <location>
        <begin position="31"/>
        <end position="69"/>
    </location>
</feature>
<protein>
    <recommendedName>
        <fullName evidence="5">CcmD family protein</fullName>
    </recommendedName>
</protein>
<keyword evidence="1" id="KW-0812">Transmembrane</keyword>
<keyword evidence="2" id="KW-0732">Signal</keyword>
<dbReference type="EMBL" id="LUAW01000012">
    <property type="protein sequence ID" value="KYQ73036.1"/>
    <property type="molecule type" value="Genomic_DNA"/>
</dbReference>
<proteinExistence type="predicted"/>
<comment type="caution">
    <text evidence="3">The sequence shown here is derived from an EMBL/GenBank/DDBJ whole genome shotgun (WGS) entry which is preliminary data.</text>
</comment>
<keyword evidence="1" id="KW-1133">Transmembrane helix</keyword>
<sequence length="69" mass="7405">MSGGLSMQSHQMLAVWCFLFSALFSSSAFAQGFSANTAIFGLGLMVVGALAVYVVIQVRNSLRSDLDKR</sequence>
<dbReference type="Proteomes" id="UP000076276">
    <property type="component" value="Unassembled WGS sequence"/>
</dbReference>
<keyword evidence="4" id="KW-1185">Reference proteome</keyword>
<evidence type="ECO:0000313" key="3">
    <source>
        <dbReference type="EMBL" id="KYQ73036.1"/>
    </source>
</evidence>
<name>A0A151Y4V3_9GAMM</name>
<dbReference type="AlphaFoldDB" id="A0A151Y4V3"/>
<feature type="signal peptide" evidence="2">
    <location>
        <begin position="1"/>
        <end position="30"/>
    </location>
</feature>
<organism evidence="3 4">
    <name type="scientific">Acinetobacter pragensis</name>
    <dbReference type="NCBI Taxonomy" id="1806892"/>
    <lineage>
        <taxon>Bacteria</taxon>
        <taxon>Pseudomonadati</taxon>
        <taxon>Pseudomonadota</taxon>
        <taxon>Gammaproteobacteria</taxon>
        <taxon>Moraxellales</taxon>
        <taxon>Moraxellaceae</taxon>
        <taxon>Acinetobacter</taxon>
    </lineage>
</organism>
<evidence type="ECO:0000256" key="2">
    <source>
        <dbReference type="SAM" id="SignalP"/>
    </source>
</evidence>
<dbReference type="STRING" id="1806892.AZH43_01750"/>
<evidence type="ECO:0000256" key="1">
    <source>
        <dbReference type="SAM" id="Phobius"/>
    </source>
</evidence>
<gene>
    <name evidence="3" type="ORF">AZH43_01750</name>
</gene>
<evidence type="ECO:0000313" key="4">
    <source>
        <dbReference type="Proteomes" id="UP000076276"/>
    </source>
</evidence>
<keyword evidence="1" id="KW-0472">Membrane</keyword>
<feature type="transmembrane region" description="Helical" evidence="1">
    <location>
        <begin position="40"/>
        <end position="59"/>
    </location>
</feature>
<accession>A0A151Y4V3</accession>
<evidence type="ECO:0008006" key="5">
    <source>
        <dbReference type="Google" id="ProtNLM"/>
    </source>
</evidence>
<reference evidence="3 4" key="1">
    <citation type="submission" date="2016-03" db="EMBL/GenBank/DDBJ databases">
        <title>Acinetobacter genomospecies 28 strain ANC 4149.</title>
        <authorList>
            <person name="Radolfova-Krizova L."/>
            <person name="Nemec A."/>
        </authorList>
    </citation>
    <scope>NUCLEOTIDE SEQUENCE [LARGE SCALE GENOMIC DNA]</scope>
    <source>
        <strain evidence="3 4">ANC 4149</strain>
    </source>
</reference>